<sequence>MQGRVTSVASGNVVIDGKTFHLKSSTRLLGVSTMEIRGTAIPKQLPVRSDVIYETDSEKPSYLTYIRVVVK</sequence>
<organism evidence="1 2">
    <name type="scientific">Marinobacterium maritimum</name>
    <dbReference type="NCBI Taxonomy" id="500162"/>
    <lineage>
        <taxon>Bacteria</taxon>
        <taxon>Pseudomonadati</taxon>
        <taxon>Pseudomonadota</taxon>
        <taxon>Gammaproteobacteria</taxon>
        <taxon>Oceanospirillales</taxon>
        <taxon>Oceanospirillaceae</taxon>
        <taxon>Marinobacterium</taxon>
    </lineage>
</organism>
<dbReference type="EMBL" id="BAAAET010000002">
    <property type="protein sequence ID" value="GAA0693036.1"/>
    <property type="molecule type" value="Genomic_DNA"/>
</dbReference>
<evidence type="ECO:0000313" key="1">
    <source>
        <dbReference type="EMBL" id="GAA0693036.1"/>
    </source>
</evidence>
<keyword evidence="2" id="KW-1185">Reference proteome</keyword>
<comment type="caution">
    <text evidence="1">The sequence shown here is derived from an EMBL/GenBank/DDBJ whole genome shotgun (WGS) entry which is preliminary data.</text>
</comment>
<dbReference type="Proteomes" id="UP001499915">
    <property type="component" value="Unassembled WGS sequence"/>
</dbReference>
<evidence type="ECO:0000313" key="2">
    <source>
        <dbReference type="Proteomes" id="UP001499915"/>
    </source>
</evidence>
<reference evidence="1 2" key="1">
    <citation type="journal article" date="2019" name="Int. J. Syst. Evol. Microbiol.">
        <title>The Global Catalogue of Microorganisms (GCM) 10K type strain sequencing project: providing services to taxonomists for standard genome sequencing and annotation.</title>
        <authorList>
            <consortium name="The Broad Institute Genomics Platform"/>
            <consortium name="The Broad Institute Genome Sequencing Center for Infectious Disease"/>
            <person name="Wu L."/>
            <person name="Ma J."/>
        </authorList>
    </citation>
    <scope>NUCLEOTIDE SEQUENCE [LARGE SCALE GENOMIC DNA]</scope>
    <source>
        <strain evidence="1 2">JCM 15134</strain>
    </source>
</reference>
<proteinExistence type="predicted"/>
<gene>
    <name evidence="1" type="ORF">GCM10009104_20350</name>
</gene>
<accession>A0ABN1I6W1</accession>
<name>A0ABN1I6W1_9GAMM</name>
<protein>
    <submittedName>
        <fullName evidence="1">Uncharacterized protein</fullName>
    </submittedName>
</protein>